<accession>A0A9N9F5U6</accession>
<dbReference type="EMBL" id="CAJVPK010000449">
    <property type="protein sequence ID" value="CAG8511849.1"/>
    <property type="molecule type" value="Genomic_DNA"/>
</dbReference>
<organism evidence="1 2">
    <name type="scientific">Diversispora eburnea</name>
    <dbReference type="NCBI Taxonomy" id="1213867"/>
    <lineage>
        <taxon>Eukaryota</taxon>
        <taxon>Fungi</taxon>
        <taxon>Fungi incertae sedis</taxon>
        <taxon>Mucoromycota</taxon>
        <taxon>Glomeromycotina</taxon>
        <taxon>Glomeromycetes</taxon>
        <taxon>Diversisporales</taxon>
        <taxon>Diversisporaceae</taxon>
        <taxon>Diversispora</taxon>
    </lineage>
</organism>
<protein>
    <submittedName>
        <fullName evidence="1">9401_t:CDS:1</fullName>
    </submittedName>
</protein>
<reference evidence="1" key="1">
    <citation type="submission" date="2021-06" db="EMBL/GenBank/DDBJ databases">
        <authorList>
            <person name="Kallberg Y."/>
            <person name="Tangrot J."/>
            <person name="Rosling A."/>
        </authorList>
    </citation>
    <scope>NUCLEOTIDE SEQUENCE</scope>
    <source>
        <strain evidence="1">AZ414A</strain>
    </source>
</reference>
<sequence length="103" mass="11826">MKLAHQRHVVGQMQNCNVKIDRDVNGARGIFLRALLDGAIIMQEILNSNFYFIQKLNVCLMQQPSEDGMVTEGSRILPSLVERDSDRYPIWDTHTREVVLTIL</sequence>
<name>A0A9N9F5U6_9GLOM</name>
<evidence type="ECO:0000313" key="1">
    <source>
        <dbReference type="EMBL" id="CAG8511849.1"/>
    </source>
</evidence>
<keyword evidence="2" id="KW-1185">Reference proteome</keyword>
<evidence type="ECO:0000313" key="2">
    <source>
        <dbReference type="Proteomes" id="UP000789706"/>
    </source>
</evidence>
<proteinExistence type="predicted"/>
<comment type="caution">
    <text evidence="1">The sequence shown here is derived from an EMBL/GenBank/DDBJ whole genome shotgun (WGS) entry which is preliminary data.</text>
</comment>
<dbReference type="AlphaFoldDB" id="A0A9N9F5U6"/>
<dbReference type="Proteomes" id="UP000789706">
    <property type="component" value="Unassembled WGS sequence"/>
</dbReference>
<gene>
    <name evidence="1" type="ORF">DEBURN_LOCUS5217</name>
</gene>